<feature type="compositionally biased region" description="Gly residues" evidence="1">
    <location>
        <begin position="425"/>
        <end position="437"/>
    </location>
</feature>
<evidence type="ECO:0000256" key="1">
    <source>
        <dbReference type="SAM" id="MobiDB-lite"/>
    </source>
</evidence>
<proteinExistence type="predicted"/>
<accession>A0A6J4S7U2</accession>
<organism evidence="2">
    <name type="scientific">uncultured Solirubrobacterales bacterium</name>
    <dbReference type="NCBI Taxonomy" id="768556"/>
    <lineage>
        <taxon>Bacteria</taxon>
        <taxon>Bacillati</taxon>
        <taxon>Actinomycetota</taxon>
        <taxon>Thermoleophilia</taxon>
        <taxon>Solirubrobacterales</taxon>
        <taxon>environmental samples</taxon>
    </lineage>
</organism>
<feature type="compositionally biased region" description="Basic and acidic residues" evidence="1">
    <location>
        <begin position="256"/>
        <end position="274"/>
    </location>
</feature>
<feature type="compositionally biased region" description="Basic and acidic residues" evidence="1">
    <location>
        <begin position="19"/>
        <end position="35"/>
    </location>
</feature>
<sequence length="437" mass="48036">DRPRRGPRGGRAGRRRRHGVDARGHRARAHDDPRARPVLRGPRARQEHPEHLHDVRRRARGGHRHVGARGLLDRLRRGQRDHRRARSRVPARRRLRAPRGDDDPAPAVHGVPGDVLHRHRRARVGRGGGADALRSLSHLCGAVVGARLRGAGALGLRRRLAPVARDARLRRRSGGRDGLRVLRAGGGAGRRRPQGLRAPGPPPPQRRLRPARGRPAVVRLVRVQRRQRLLDRQCRGARLHQHAPVPGRDSVCLVRARPDPRPAGHGDRRGDGDHRRLRGDNPGGRLRQPGLGAPARCDRRDSELRDHRVASAHASGRDARRARGARRRGHDRHPLRGLLRTGAVERRRRRSALRQRGSARLAGARRGGDAALRVRGHVSAPAGDWPAHAASGDRARGGARDGRRAARRGGLCHGRRCDPDHARGRGQGPGAGGRSGL</sequence>
<reference evidence="2" key="1">
    <citation type="submission" date="2020-02" db="EMBL/GenBank/DDBJ databases">
        <authorList>
            <person name="Meier V. D."/>
        </authorList>
    </citation>
    <scope>NUCLEOTIDE SEQUENCE</scope>
    <source>
        <strain evidence="2">AVDCRST_MAG17</strain>
    </source>
</reference>
<feature type="non-terminal residue" evidence="2">
    <location>
        <position position="1"/>
    </location>
</feature>
<evidence type="ECO:0000313" key="2">
    <source>
        <dbReference type="EMBL" id="CAA9486903.1"/>
    </source>
</evidence>
<feature type="region of interest" description="Disordered" evidence="1">
    <location>
        <begin position="1"/>
        <end position="112"/>
    </location>
</feature>
<feature type="region of interest" description="Disordered" evidence="1">
    <location>
        <begin position="171"/>
        <end position="217"/>
    </location>
</feature>
<gene>
    <name evidence="2" type="ORF">AVDCRST_MAG17-553</name>
</gene>
<feature type="compositionally biased region" description="Basic residues" evidence="1">
    <location>
        <begin position="79"/>
        <end position="97"/>
    </location>
</feature>
<feature type="region of interest" description="Disordered" evidence="1">
    <location>
        <begin position="250"/>
        <end position="437"/>
    </location>
</feature>
<feature type="compositionally biased region" description="Basic residues" evidence="1">
    <location>
        <begin position="322"/>
        <end position="335"/>
    </location>
</feature>
<feature type="compositionally biased region" description="Basic residues" evidence="1">
    <location>
        <begin position="1"/>
        <end position="18"/>
    </location>
</feature>
<feature type="compositionally biased region" description="Low complexity" evidence="1">
    <location>
        <begin position="354"/>
        <end position="373"/>
    </location>
</feature>
<feature type="non-terminal residue" evidence="2">
    <location>
        <position position="437"/>
    </location>
</feature>
<name>A0A6J4S7U2_9ACTN</name>
<feature type="compositionally biased region" description="Basic and acidic residues" evidence="1">
    <location>
        <begin position="391"/>
        <end position="404"/>
    </location>
</feature>
<dbReference type="EMBL" id="CADCVV010000040">
    <property type="protein sequence ID" value="CAA9486903.1"/>
    <property type="molecule type" value="Genomic_DNA"/>
</dbReference>
<dbReference type="AlphaFoldDB" id="A0A6J4S7U2"/>
<feature type="compositionally biased region" description="Basic and acidic residues" evidence="1">
    <location>
        <begin position="44"/>
        <end position="53"/>
    </location>
</feature>
<feature type="compositionally biased region" description="Basic residues" evidence="1">
    <location>
        <begin position="54"/>
        <end position="67"/>
    </location>
</feature>
<protein>
    <submittedName>
        <fullName evidence="2">Ammonium transporter</fullName>
    </submittedName>
</protein>
<feature type="compositionally biased region" description="Basic and acidic residues" evidence="1">
    <location>
        <begin position="296"/>
        <end position="321"/>
    </location>
</feature>